<evidence type="ECO:0000256" key="5">
    <source>
        <dbReference type="ARBA" id="ARBA00022884"/>
    </source>
</evidence>
<feature type="compositionally biased region" description="Basic and acidic residues" evidence="9">
    <location>
        <begin position="503"/>
        <end position="528"/>
    </location>
</feature>
<keyword evidence="8" id="KW-0687">Ribonucleoprotein</keyword>
<dbReference type="GO" id="GO:0000956">
    <property type="term" value="P:nuclear-transcribed mRNA catabolic process"/>
    <property type="evidence" value="ECO:0007669"/>
    <property type="project" value="InterPro"/>
</dbReference>
<dbReference type="InterPro" id="IPR001163">
    <property type="entry name" value="Sm_dom_euk/arc"/>
</dbReference>
<keyword evidence="6" id="KW-0508">mRNA splicing</keyword>
<dbReference type="Gene3D" id="2.30.30.100">
    <property type="match status" value="1"/>
</dbReference>
<dbReference type="PROSITE" id="PS52002">
    <property type="entry name" value="SM"/>
    <property type="match status" value="1"/>
</dbReference>
<evidence type="ECO:0000256" key="2">
    <source>
        <dbReference type="ARBA" id="ARBA00006850"/>
    </source>
</evidence>
<proteinExistence type="inferred from homology"/>
<name>S8A670_DACHA</name>
<evidence type="ECO:0000256" key="6">
    <source>
        <dbReference type="ARBA" id="ARBA00023187"/>
    </source>
</evidence>
<keyword evidence="10" id="KW-1133">Transmembrane helix</keyword>
<feature type="transmembrane region" description="Helical" evidence="10">
    <location>
        <begin position="7"/>
        <end position="27"/>
    </location>
</feature>
<feature type="domain" description="Sm" evidence="11">
    <location>
        <begin position="400"/>
        <end position="473"/>
    </location>
</feature>
<evidence type="ECO:0000256" key="4">
    <source>
        <dbReference type="ARBA" id="ARBA00022728"/>
    </source>
</evidence>
<comment type="similarity">
    <text evidence="2">Belongs to the snRNP Sm proteins family.</text>
</comment>
<evidence type="ECO:0000256" key="1">
    <source>
        <dbReference type="ARBA" id="ARBA00004123"/>
    </source>
</evidence>
<dbReference type="InterPro" id="IPR027141">
    <property type="entry name" value="LSm4/Sm_D1/D3"/>
</dbReference>
<keyword evidence="3" id="KW-0507">mRNA processing</keyword>
<evidence type="ECO:0000256" key="7">
    <source>
        <dbReference type="ARBA" id="ARBA00023242"/>
    </source>
</evidence>
<evidence type="ECO:0000313" key="12">
    <source>
        <dbReference type="EMBL" id="EPS36631.1"/>
    </source>
</evidence>
<dbReference type="InterPro" id="IPR047575">
    <property type="entry name" value="Sm"/>
</dbReference>
<keyword evidence="13" id="KW-1185">Reference proteome</keyword>
<dbReference type="HOGENOM" id="CLU_502488_0_0_1"/>
<evidence type="ECO:0000256" key="3">
    <source>
        <dbReference type="ARBA" id="ARBA00022664"/>
    </source>
</evidence>
<dbReference type="FunFam" id="2.30.30.100:FF:000024">
    <property type="entry name" value="U6 snRNA-associated Sm-like protein LSm4"/>
    <property type="match status" value="1"/>
</dbReference>
<dbReference type="Proteomes" id="UP000015100">
    <property type="component" value="Unassembled WGS sequence"/>
</dbReference>
<dbReference type="SMART" id="SM00651">
    <property type="entry name" value="Sm"/>
    <property type="match status" value="1"/>
</dbReference>
<dbReference type="GO" id="GO:0000398">
    <property type="term" value="P:mRNA splicing, via spliceosome"/>
    <property type="evidence" value="ECO:0007669"/>
    <property type="project" value="InterPro"/>
</dbReference>
<dbReference type="InterPro" id="IPR010920">
    <property type="entry name" value="LSM_dom_sf"/>
</dbReference>
<dbReference type="STRING" id="1284197.S8A670"/>
<keyword evidence="10" id="KW-0812">Transmembrane</keyword>
<dbReference type="OrthoDB" id="747253at2759"/>
<keyword evidence="5" id="KW-0694">RNA-binding</keyword>
<comment type="caution">
    <text evidence="12">The sequence shown here is derived from an EMBL/GenBank/DDBJ whole genome shotgun (WGS) entry which is preliminary data.</text>
</comment>
<sequence length="542" mass="60473">MRLKTPPGGYGLASVVYILFTALIHLIPPSHGTEFYTLPINPYWTDFLHVEMRTLAQIGSEVDEIKIRKSIQCPIGGTDESAVLAPNWTKSLTFYLKVLILSFRSFEEAIEKMKSTDTAVASEELRKFGFHKLESAQAVAKGFYSLIDKFLNARRSFQVLDEELSIVPGHNMPRVINPMRNLRQLALLIEGAIVNEEEPELEIEPNGRQNFIKIFERGYNETASVAEAAIRASILLNNFMHDKKAFEDLISAPNPDEGLENENDQYDEARPWTIPGIFERIADFAHCWEEPLFSIYDLTMNQLGPLPDPSPPKWVWKMEGEEDVSISSDDDIYRRIPIHNSQNSNLESKVTLSEPDPTVSHSSSIAASLFTHTRGESVHASSPHLHPLGDHVHHTFLTMLPLTLLTTVQGHPLLVELKNGETLNGHLVSCDTWMNLTLKEVIQTSPDGEIFHRLPEAYVRGNNIKYLRVPDEIIDIVKEQQAQQAASGDHHRSGGGERGGGNRRGDRGGRGDHRGDRGRSSGRGEFRGRGGGGGRGGRGRGN</sequence>
<evidence type="ECO:0000259" key="11">
    <source>
        <dbReference type="PROSITE" id="PS52002"/>
    </source>
</evidence>
<keyword evidence="10" id="KW-0472">Membrane</keyword>
<dbReference type="eggNOG" id="KOG3293">
    <property type="taxonomic scope" value="Eukaryota"/>
</dbReference>
<evidence type="ECO:0000256" key="8">
    <source>
        <dbReference type="ARBA" id="ARBA00023274"/>
    </source>
</evidence>
<dbReference type="GO" id="GO:0003723">
    <property type="term" value="F:RNA binding"/>
    <property type="evidence" value="ECO:0007669"/>
    <property type="project" value="UniProtKB-KW"/>
</dbReference>
<accession>S8A670</accession>
<dbReference type="CDD" id="cd01723">
    <property type="entry name" value="LSm4"/>
    <property type="match status" value="1"/>
</dbReference>
<dbReference type="PANTHER" id="PTHR23338">
    <property type="entry name" value="SMALL NUCLEAR RIBONUCLEOPROTEIN SM"/>
    <property type="match status" value="1"/>
</dbReference>
<gene>
    <name evidence="12" type="ORF">H072_9821</name>
</gene>
<dbReference type="AlphaFoldDB" id="S8A670"/>
<evidence type="ECO:0000256" key="10">
    <source>
        <dbReference type="SAM" id="Phobius"/>
    </source>
</evidence>
<reference evidence="13" key="2">
    <citation type="submission" date="2013-04" db="EMBL/GenBank/DDBJ databases">
        <title>Genomic mechanisms accounting for the adaptation to parasitism in nematode-trapping fungi.</title>
        <authorList>
            <person name="Ahren D.G."/>
        </authorList>
    </citation>
    <scope>NUCLEOTIDE SEQUENCE [LARGE SCALE GENOMIC DNA]</scope>
    <source>
        <strain evidence="13">CBS 200.50</strain>
    </source>
</reference>
<dbReference type="SUPFAM" id="SSF50182">
    <property type="entry name" value="Sm-like ribonucleoproteins"/>
    <property type="match status" value="1"/>
</dbReference>
<evidence type="ECO:0000256" key="9">
    <source>
        <dbReference type="SAM" id="MobiDB-lite"/>
    </source>
</evidence>
<dbReference type="InterPro" id="IPR034101">
    <property type="entry name" value="Lsm4"/>
</dbReference>
<dbReference type="GO" id="GO:0097525">
    <property type="term" value="C:spliceosomal snRNP complex"/>
    <property type="evidence" value="ECO:0007669"/>
    <property type="project" value="UniProtKB-ARBA"/>
</dbReference>
<keyword evidence="7" id="KW-0539">Nucleus</keyword>
<organism evidence="12 13">
    <name type="scientific">Dactylellina haptotyla (strain CBS 200.50)</name>
    <name type="common">Nematode-trapping fungus</name>
    <name type="synonym">Monacrosporium haptotylum</name>
    <dbReference type="NCBI Taxonomy" id="1284197"/>
    <lineage>
        <taxon>Eukaryota</taxon>
        <taxon>Fungi</taxon>
        <taxon>Dikarya</taxon>
        <taxon>Ascomycota</taxon>
        <taxon>Pezizomycotina</taxon>
        <taxon>Orbiliomycetes</taxon>
        <taxon>Orbiliales</taxon>
        <taxon>Orbiliaceae</taxon>
        <taxon>Dactylellina</taxon>
    </lineage>
</organism>
<dbReference type="EMBL" id="AQGS01000867">
    <property type="protein sequence ID" value="EPS36631.1"/>
    <property type="molecule type" value="Genomic_DNA"/>
</dbReference>
<dbReference type="GO" id="GO:0005681">
    <property type="term" value="C:spliceosomal complex"/>
    <property type="evidence" value="ECO:0007669"/>
    <property type="project" value="UniProtKB-KW"/>
</dbReference>
<keyword evidence="4" id="KW-0747">Spliceosome</keyword>
<protein>
    <recommendedName>
        <fullName evidence="11">Sm domain-containing protein</fullName>
    </recommendedName>
</protein>
<comment type="subcellular location">
    <subcellularLocation>
        <location evidence="1">Nucleus</location>
    </subcellularLocation>
</comment>
<reference evidence="12 13" key="1">
    <citation type="journal article" date="2013" name="PLoS Genet.">
        <title>Genomic mechanisms accounting for the adaptation to parasitism in nematode-trapping fungi.</title>
        <authorList>
            <person name="Meerupati T."/>
            <person name="Andersson K.M."/>
            <person name="Friman E."/>
            <person name="Kumar D."/>
            <person name="Tunlid A."/>
            <person name="Ahren D."/>
        </authorList>
    </citation>
    <scope>NUCLEOTIDE SEQUENCE [LARGE SCALE GENOMIC DNA]</scope>
    <source>
        <strain evidence="12 13">CBS 200.50</strain>
    </source>
</reference>
<feature type="region of interest" description="Disordered" evidence="9">
    <location>
        <begin position="480"/>
        <end position="542"/>
    </location>
</feature>
<evidence type="ECO:0000313" key="13">
    <source>
        <dbReference type="Proteomes" id="UP000015100"/>
    </source>
</evidence>
<dbReference type="Pfam" id="PF01423">
    <property type="entry name" value="LSM"/>
    <property type="match status" value="1"/>
</dbReference>